<dbReference type="Proteomes" id="UP000014113">
    <property type="component" value="Unassembled WGS sequence"/>
</dbReference>
<dbReference type="OrthoDB" id="9775346at2"/>
<dbReference type="RefSeq" id="WP_016182901.1">
    <property type="nucleotide sequence ID" value="NZ_JXKI01000021.1"/>
</dbReference>
<evidence type="ECO:0008006" key="3">
    <source>
        <dbReference type="Google" id="ProtNLM"/>
    </source>
</evidence>
<sequence>MDKYRSLRKLFEAHSNPERAIAMSKYMKDQFHFYGIAAADRKNLYKVFLKSEKATKTVDWAFLEQCYGDEHREFQYLAYDYLLAMKKFVHFEHIPQIKLFIMTRSWWDTVDFLSQVVGNIAMMDSRVDELMLTWSLEENIWIKRVAILYQLRFKSKTNPTQLEQIILNCLGTNEFFINKAIGWMLREYSKVHPEWVRQFLADHQEKLAKLSIREASKYL</sequence>
<proteinExistence type="predicted"/>
<accession>S1NEI6</accession>
<dbReference type="Pfam" id="PF08713">
    <property type="entry name" value="DNA_alkylation"/>
    <property type="match status" value="1"/>
</dbReference>
<comment type="caution">
    <text evidence="1">The sequence shown here is derived from an EMBL/GenBank/DDBJ whole genome shotgun (WGS) entry which is preliminary data.</text>
</comment>
<dbReference type="EMBL" id="ASWJ01000003">
    <property type="protein sequence ID" value="EOW87422.1"/>
    <property type="molecule type" value="Genomic_DNA"/>
</dbReference>
<dbReference type="STRING" id="1121865.OMW_00738"/>
<keyword evidence="2" id="KW-1185">Reference proteome</keyword>
<dbReference type="PATRIC" id="fig|1121865.3.peg.728"/>
<protein>
    <recommendedName>
        <fullName evidence="3">DNA alkylation repair protein</fullName>
    </recommendedName>
</protein>
<reference evidence="1 2" key="1">
    <citation type="submission" date="2013-03" db="EMBL/GenBank/DDBJ databases">
        <title>The Genome Sequence of Enterococcus columbae ATCC_51263 (PacBio/Illumina hybrid assembly).</title>
        <authorList>
            <consortium name="The Broad Institute Genomics Platform"/>
            <consortium name="The Broad Institute Genome Sequencing Center for Infectious Disease"/>
            <person name="Earl A."/>
            <person name="Russ C."/>
            <person name="Gilmore M."/>
            <person name="Surin D."/>
            <person name="Walker B."/>
            <person name="Young S."/>
            <person name="Zeng Q."/>
            <person name="Gargeya S."/>
            <person name="Fitzgerald M."/>
            <person name="Haas B."/>
            <person name="Abouelleil A."/>
            <person name="Allen A.W."/>
            <person name="Alvarado L."/>
            <person name="Arachchi H.M."/>
            <person name="Berlin A.M."/>
            <person name="Chapman S.B."/>
            <person name="Gainer-Dewar J."/>
            <person name="Goldberg J."/>
            <person name="Griggs A."/>
            <person name="Gujja S."/>
            <person name="Hansen M."/>
            <person name="Howarth C."/>
            <person name="Imamovic A."/>
            <person name="Ireland A."/>
            <person name="Larimer J."/>
            <person name="McCowan C."/>
            <person name="Murphy C."/>
            <person name="Pearson M."/>
            <person name="Poon T.W."/>
            <person name="Priest M."/>
            <person name="Roberts A."/>
            <person name="Saif S."/>
            <person name="Shea T."/>
            <person name="Sisk P."/>
            <person name="Sykes S."/>
            <person name="Wortman J."/>
            <person name="Nusbaum C."/>
            <person name="Birren B."/>
        </authorList>
    </citation>
    <scope>NUCLEOTIDE SEQUENCE [LARGE SCALE GENOMIC DNA]</scope>
    <source>
        <strain evidence="1 2">ATCC 51263</strain>
    </source>
</reference>
<dbReference type="PANTHER" id="PTHR34070">
    <property type="entry name" value="ARMADILLO-TYPE FOLD"/>
    <property type="match status" value="1"/>
</dbReference>
<evidence type="ECO:0000313" key="1">
    <source>
        <dbReference type="EMBL" id="EOW87422.1"/>
    </source>
</evidence>
<dbReference type="InterPro" id="IPR014825">
    <property type="entry name" value="DNA_alkylation"/>
</dbReference>
<dbReference type="PANTHER" id="PTHR34070:SF1">
    <property type="entry name" value="DNA ALKYLATION REPAIR PROTEIN"/>
    <property type="match status" value="1"/>
</dbReference>
<name>S1NEI6_9ENTE</name>
<organism evidence="1 2">
    <name type="scientific">Enterococcus columbae DSM 7374 = ATCC 51263</name>
    <dbReference type="NCBI Taxonomy" id="1121865"/>
    <lineage>
        <taxon>Bacteria</taxon>
        <taxon>Bacillati</taxon>
        <taxon>Bacillota</taxon>
        <taxon>Bacilli</taxon>
        <taxon>Lactobacillales</taxon>
        <taxon>Enterococcaceae</taxon>
        <taxon>Enterococcus</taxon>
    </lineage>
</organism>
<dbReference type="AlphaFoldDB" id="S1NEI6"/>
<evidence type="ECO:0000313" key="2">
    <source>
        <dbReference type="Proteomes" id="UP000014113"/>
    </source>
</evidence>
<dbReference type="SUPFAM" id="SSF48371">
    <property type="entry name" value="ARM repeat"/>
    <property type="match status" value="1"/>
</dbReference>
<dbReference type="eggNOG" id="COG4912">
    <property type="taxonomic scope" value="Bacteria"/>
</dbReference>
<dbReference type="Gene3D" id="1.20.1660.10">
    <property type="entry name" value="Hypothetical protein (EF3068)"/>
    <property type="match status" value="1"/>
</dbReference>
<dbReference type="Gene3D" id="1.25.40.290">
    <property type="entry name" value="ARM repeat domains"/>
    <property type="match status" value="1"/>
</dbReference>
<gene>
    <name evidence="1" type="ORF">I568_00466</name>
</gene>
<dbReference type="InterPro" id="IPR016024">
    <property type="entry name" value="ARM-type_fold"/>
</dbReference>
<dbReference type="CDD" id="cd07064">
    <property type="entry name" value="AlkD_like_1"/>
    <property type="match status" value="1"/>
</dbReference>